<feature type="transmembrane region" description="Helical" evidence="6">
    <location>
        <begin position="442"/>
        <end position="462"/>
    </location>
</feature>
<dbReference type="PROSITE" id="PS50850">
    <property type="entry name" value="MFS"/>
    <property type="match status" value="1"/>
</dbReference>
<feature type="transmembrane region" description="Helical" evidence="6">
    <location>
        <begin position="163"/>
        <end position="186"/>
    </location>
</feature>
<dbReference type="Proteomes" id="UP001610334">
    <property type="component" value="Unassembled WGS sequence"/>
</dbReference>
<gene>
    <name evidence="8" type="ORF">BJX63DRAFT_444791</name>
</gene>
<dbReference type="PANTHER" id="PTHR23502">
    <property type="entry name" value="MAJOR FACILITATOR SUPERFAMILY"/>
    <property type="match status" value="1"/>
</dbReference>
<evidence type="ECO:0000259" key="7">
    <source>
        <dbReference type="PROSITE" id="PS50850"/>
    </source>
</evidence>
<organism evidence="8 9">
    <name type="scientific">Aspergillus granulosus</name>
    <dbReference type="NCBI Taxonomy" id="176169"/>
    <lineage>
        <taxon>Eukaryota</taxon>
        <taxon>Fungi</taxon>
        <taxon>Dikarya</taxon>
        <taxon>Ascomycota</taxon>
        <taxon>Pezizomycotina</taxon>
        <taxon>Eurotiomycetes</taxon>
        <taxon>Eurotiomycetidae</taxon>
        <taxon>Eurotiales</taxon>
        <taxon>Aspergillaceae</taxon>
        <taxon>Aspergillus</taxon>
        <taxon>Aspergillus subgen. Nidulantes</taxon>
    </lineage>
</organism>
<feature type="domain" description="Major facilitator superfamily (MFS) profile" evidence="7">
    <location>
        <begin position="38"/>
        <end position="468"/>
    </location>
</feature>
<keyword evidence="4 6" id="KW-0472">Membrane</keyword>
<dbReference type="PANTHER" id="PTHR23502:SF7">
    <property type="entry name" value="DRUG_PROTON ANTIPORTER YHK8-RELATED"/>
    <property type="match status" value="1"/>
</dbReference>
<evidence type="ECO:0000256" key="1">
    <source>
        <dbReference type="ARBA" id="ARBA00004141"/>
    </source>
</evidence>
<dbReference type="PROSITE" id="PS00216">
    <property type="entry name" value="SUGAR_TRANSPORT_1"/>
    <property type="match status" value="1"/>
</dbReference>
<dbReference type="Gene3D" id="1.20.1250.20">
    <property type="entry name" value="MFS general substrate transporter like domains"/>
    <property type="match status" value="1"/>
</dbReference>
<feature type="transmembrane region" description="Helical" evidence="6">
    <location>
        <begin position="263"/>
        <end position="285"/>
    </location>
</feature>
<feature type="transmembrane region" description="Helical" evidence="6">
    <location>
        <begin position="72"/>
        <end position="92"/>
    </location>
</feature>
<dbReference type="InterPro" id="IPR036259">
    <property type="entry name" value="MFS_trans_sf"/>
</dbReference>
<evidence type="ECO:0000256" key="6">
    <source>
        <dbReference type="SAM" id="Phobius"/>
    </source>
</evidence>
<keyword evidence="3 6" id="KW-1133">Transmembrane helix</keyword>
<feature type="transmembrane region" description="Helical" evidence="6">
    <location>
        <begin position="297"/>
        <end position="317"/>
    </location>
</feature>
<dbReference type="InterPro" id="IPR005829">
    <property type="entry name" value="Sugar_transporter_CS"/>
</dbReference>
<dbReference type="CDD" id="cd17323">
    <property type="entry name" value="MFS_Tpo1_MDR_like"/>
    <property type="match status" value="1"/>
</dbReference>
<dbReference type="EMBL" id="JBFXLT010000073">
    <property type="protein sequence ID" value="KAL2810350.1"/>
    <property type="molecule type" value="Genomic_DNA"/>
</dbReference>
<sequence length="482" mass="53646">MAKPGNTADLGSEERQVVDWSNDPSNPKNFAPWRKWTMVFIVSFSSLCITCTSALYSATYEQITVEFQVSELAATVGLSVFILGMGIGPMIIAPMSEFYGRRPIYLISLAVFIIWLIPCAVAKNLGTMIAGRLLGGLTSAAFQSVAGGTISDLFTRQTLQLPMMVYTATPFAGPVLGPIIGGFVNYNTSWRWSFYVIIIWSAVLWVLCVIFMKETYAPVLLRRKAQRETNRADLDALAIVDSMQGALVKSLYRPFLLLSLEPMCLCLCVYTAIMIGTLYLFFGAFPLVFMHAYGFNLWQVGLTFLGQLVGTIIGALLDPFWRWNLQRLIRNYRSETGADFDEFLPEFRLPPAILGSPMITIGLFWFGWSSYPDLHWIMPIIGSGFFGLGVFLAFQGILTFLVDAYPLYAASALAANAFLRSVFAAAFPLFGVQMYNSLGYQWATSLLAFLTVAMLPFPYIFFKFGPRIRAKSRFADAHSAKA</sequence>
<dbReference type="SUPFAM" id="SSF103473">
    <property type="entry name" value="MFS general substrate transporter"/>
    <property type="match status" value="1"/>
</dbReference>
<dbReference type="Pfam" id="PF07690">
    <property type="entry name" value="MFS_1"/>
    <property type="match status" value="1"/>
</dbReference>
<feature type="region of interest" description="Disordered" evidence="5">
    <location>
        <begin position="1"/>
        <end position="21"/>
    </location>
</feature>
<proteinExistence type="predicted"/>
<feature type="transmembrane region" description="Helical" evidence="6">
    <location>
        <begin position="192"/>
        <end position="212"/>
    </location>
</feature>
<feature type="transmembrane region" description="Helical" evidence="6">
    <location>
        <begin position="374"/>
        <end position="394"/>
    </location>
</feature>
<accession>A0ABR4H4I2</accession>
<name>A0ABR4H4I2_9EURO</name>
<evidence type="ECO:0000256" key="2">
    <source>
        <dbReference type="ARBA" id="ARBA00022692"/>
    </source>
</evidence>
<dbReference type="InterPro" id="IPR011701">
    <property type="entry name" value="MFS"/>
</dbReference>
<keyword evidence="9" id="KW-1185">Reference proteome</keyword>
<feature type="transmembrane region" description="Helical" evidence="6">
    <location>
        <begin position="38"/>
        <end position="60"/>
    </location>
</feature>
<feature type="transmembrane region" description="Helical" evidence="6">
    <location>
        <begin position="129"/>
        <end position="151"/>
    </location>
</feature>
<evidence type="ECO:0000256" key="5">
    <source>
        <dbReference type="SAM" id="MobiDB-lite"/>
    </source>
</evidence>
<keyword evidence="2 6" id="KW-0812">Transmembrane</keyword>
<feature type="transmembrane region" description="Helical" evidence="6">
    <location>
        <begin position="406"/>
        <end position="430"/>
    </location>
</feature>
<dbReference type="InterPro" id="IPR020846">
    <property type="entry name" value="MFS_dom"/>
</dbReference>
<evidence type="ECO:0000256" key="4">
    <source>
        <dbReference type="ARBA" id="ARBA00023136"/>
    </source>
</evidence>
<evidence type="ECO:0000313" key="8">
    <source>
        <dbReference type="EMBL" id="KAL2810350.1"/>
    </source>
</evidence>
<reference evidence="8 9" key="1">
    <citation type="submission" date="2024-07" db="EMBL/GenBank/DDBJ databases">
        <title>Section-level genome sequencing and comparative genomics of Aspergillus sections Usti and Cavernicolus.</title>
        <authorList>
            <consortium name="Lawrence Berkeley National Laboratory"/>
            <person name="Nybo J.L."/>
            <person name="Vesth T.C."/>
            <person name="Theobald S."/>
            <person name="Frisvad J.C."/>
            <person name="Larsen T.O."/>
            <person name="Kjaerboelling I."/>
            <person name="Rothschild-Mancinelli K."/>
            <person name="Lyhne E.K."/>
            <person name="Kogle M.E."/>
            <person name="Barry K."/>
            <person name="Clum A."/>
            <person name="Na H."/>
            <person name="Ledsgaard L."/>
            <person name="Lin J."/>
            <person name="Lipzen A."/>
            <person name="Kuo A."/>
            <person name="Riley R."/>
            <person name="Mondo S."/>
            <person name="Labutti K."/>
            <person name="Haridas S."/>
            <person name="Pangalinan J."/>
            <person name="Salamov A.A."/>
            <person name="Simmons B.A."/>
            <person name="Magnuson J.K."/>
            <person name="Chen J."/>
            <person name="Drula E."/>
            <person name="Henrissat B."/>
            <person name="Wiebenga A."/>
            <person name="Lubbers R.J."/>
            <person name="Gomes A.C."/>
            <person name="Makela M.R."/>
            <person name="Stajich J."/>
            <person name="Grigoriev I.V."/>
            <person name="Mortensen U.H."/>
            <person name="De Vries R.P."/>
            <person name="Baker S.E."/>
            <person name="Andersen M.R."/>
        </authorList>
    </citation>
    <scope>NUCLEOTIDE SEQUENCE [LARGE SCALE GENOMIC DNA]</scope>
    <source>
        <strain evidence="8 9">CBS 588.65</strain>
    </source>
</reference>
<feature type="transmembrane region" description="Helical" evidence="6">
    <location>
        <begin position="104"/>
        <end position="123"/>
    </location>
</feature>
<comment type="subcellular location">
    <subcellularLocation>
        <location evidence="1">Membrane</location>
        <topology evidence="1">Multi-pass membrane protein</topology>
    </subcellularLocation>
</comment>
<evidence type="ECO:0000313" key="9">
    <source>
        <dbReference type="Proteomes" id="UP001610334"/>
    </source>
</evidence>
<comment type="caution">
    <text evidence="8">The sequence shown here is derived from an EMBL/GenBank/DDBJ whole genome shotgun (WGS) entry which is preliminary data.</text>
</comment>
<protein>
    <submittedName>
        <fullName evidence="8">Efflux pump antibiotic resistance protein</fullName>
    </submittedName>
</protein>
<evidence type="ECO:0000256" key="3">
    <source>
        <dbReference type="ARBA" id="ARBA00022989"/>
    </source>
</evidence>